<feature type="transmembrane region" description="Helical" evidence="8">
    <location>
        <begin position="20"/>
        <end position="46"/>
    </location>
</feature>
<dbReference type="Proteomes" id="UP000006334">
    <property type="component" value="Unassembled WGS sequence"/>
</dbReference>
<proteinExistence type="inferred from homology"/>
<evidence type="ECO:0000256" key="4">
    <source>
        <dbReference type="ARBA" id="ARBA00022475"/>
    </source>
</evidence>
<evidence type="ECO:0000256" key="2">
    <source>
        <dbReference type="ARBA" id="ARBA00005236"/>
    </source>
</evidence>
<feature type="domain" description="MacB-like periplasmic core" evidence="10">
    <location>
        <begin position="28"/>
        <end position="167"/>
    </location>
</feature>
<dbReference type="PANTHER" id="PTHR30489:SF0">
    <property type="entry name" value="LIPOPROTEIN-RELEASING SYSTEM TRANSMEMBRANE PROTEIN LOLE"/>
    <property type="match status" value="1"/>
</dbReference>
<feature type="transmembrane region" description="Helical" evidence="8">
    <location>
        <begin position="269"/>
        <end position="292"/>
    </location>
</feature>
<name>K6XT96_9ALTE</name>
<protein>
    <submittedName>
        <fullName evidence="11">Lipoprotein-releasing system transmembrane protein lolC</fullName>
    </submittedName>
</protein>
<reference evidence="11 12" key="1">
    <citation type="journal article" date="2017" name="Antonie Van Leeuwenhoek">
        <title>Rhizobium rhizosphaerae sp. nov., a novel species isolated from rice rhizosphere.</title>
        <authorList>
            <person name="Zhao J.J."/>
            <person name="Zhang J."/>
            <person name="Zhang R.J."/>
            <person name="Zhang C.W."/>
            <person name="Yin H.Q."/>
            <person name="Zhang X.X."/>
        </authorList>
    </citation>
    <scope>NUCLEOTIDE SEQUENCE [LARGE SCALE GENOMIC DNA]</scope>
    <source>
        <strain evidence="11 12">E3</strain>
    </source>
</reference>
<comment type="subcellular location">
    <subcellularLocation>
        <location evidence="1">Cell membrane</location>
        <topology evidence="1">Multi-pass membrane protein</topology>
    </subcellularLocation>
</comment>
<evidence type="ECO:0000256" key="8">
    <source>
        <dbReference type="SAM" id="Phobius"/>
    </source>
</evidence>
<organism evidence="11 12">
    <name type="scientific">Aliiglaciecola lipolytica E3</name>
    <dbReference type="NCBI Taxonomy" id="1127673"/>
    <lineage>
        <taxon>Bacteria</taxon>
        <taxon>Pseudomonadati</taxon>
        <taxon>Pseudomonadota</taxon>
        <taxon>Gammaproteobacteria</taxon>
        <taxon>Alteromonadales</taxon>
        <taxon>Alteromonadaceae</taxon>
        <taxon>Aliiglaciecola</taxon>
    </lineage>
</organism>
<dbReference type="NCBIfam" id="TIGR02212">
    <property type="entry name" value="lolCE"/>
    <property type="match status" value="1"/>
</dbReference>
<feature type="transmembrane region" description="Helical" evidence="8">
    <location>
        <begin position="379"/>
        <end position="399"/>
    </location>
</feature>
<dbReference type="PANTHER" id="PTHR30489">
    <property type="entry name" value="LIPOPROTEIN-RELEASING SYSTEM TRANSMEMBRANE PROTEIN LOLE"/>
    <property type="match status" value="1"/>
</dbReference>
<dbReference type="GO" id="GO:0044874">
    <property type="term" value="P:lipoprotein localization to outer membrane"/>
    <property type="evidence" value="ECO:0007669"/>
    <property type="project" value="TreeGrafter"/>
</dbReference>
<dbReference type="GO" id="GO:0042953">
    <property type="term" value="P:lipoprotein transport"/>
    <property type="evidence" value="ECO:0007669"/>
    <property type="project" value="InterPro"/>
</dbReference>
<dbReference type="InterPro" id="IPR051447">
    <property type="entry name" value="Lipoprotein-release_system"/>
</dbReference>
<keyword evidence="4" id="KW-1003">Cell membrane</keyword>
<dbReference type="GO" id="GO:0098797">
    <property type="term" value="C:plasma membrane protein complex"/>
    <property type="evidence" value="ECO:0007669"/>
    <property type="project" value="TreeGrafter"/>
</dbReference>
<dbReference type="STRING" id="1127673.GLIP_2263"/>
<gene>
    <name evidence="11" type="primary">lolC</name>
    <name evidence="11" type="ORF">GLIP_2263</name>
</gene>
<evidence type="ECO:0000256" key="5">
    <source>
        <dbReference type="ARBA" id="ARBA00022692"/>
    </source>
</evidence>
<keyword evidence="6 8" id="KW-1133">Transmembrane helix</keyword>
<dbReference type="OrthoDB" id="9808461at2"/>
<accession>K6XT96</accession>
<evidence type="ECO:0000259" key="9">
    <source>
        <dbReference type="Pfam" id="PF02687"/>
    </source>
</evidence>
<dbReference type="InterPro" id="IPR003838">
    <property type="entry name" value="ABC3_permease_C"/>
</dbReference>
<evidence type="ECO:0000313" key="11">
    <source>
        <dbReference type="EMBL" id="GAC14891.1"/>
    </source>
</evidence>
<evidence type="ECO:0000256" key="3">
    <source>
        <dbReference type="ARBA" id="ARBA00022448"/>
    </source>
</evidence>
<keyword evidence="12" id="KW-1185">Reference proteome</keyword>
<dbReference type="RefSeq" id="WP_008844707.1">
    <property type="nucleotide sequence ID" value="NZ_BAEN01000041.1"/>
</dbReference>
<sequence length="413" mass="45172">MKLVAQLAWRFRSGKRQNGFISFISASSTVGIALGCTVLILLLSVMNGFERELKNQLLSFIPHGEIYAYEGSGLQDWQTHLKRLSTDSRITSVEPYVKASGLLQKGNKMKAIPELVGIDLNYVAKNKLIQKVGATEWQTFASDEDAILLGRSIMQQLELSVGDKVQLLLPQISDDLSFSAPKTVWLNVAGEIAIGGELDAQIGFMHIALAANTLGTQTGAQGLRFRFEDPFIANSAMREFGFSFSQHVFMSDWTRTQGHLYQDIQLVRAVVYVALSLVIGVACFNIISTLVMAVSEKRAEIAMLKTMGARDRLIIQVFILQGAVNGIIGTLVGVVCGVLLAENLTVIASFIETISGVKFLSGDVYFIDFLPSQLRWTEVIFTAAIAICLSLLATIYPAFKATKINPAEALGQH</sequence>
<feature type="domain" description="ABC3 transporter permease C-terminal" evidence="9">
    <location>
        <begin position="273"/>
        <end position="406"/>
    </location>
</feature>
<evidence type="ECO:0000256" key="7">
    <source>
        <dbReference type="ARBA" id="ARBA00023136"/>
    </source>
</evidence>
<evidence type="ECO:0000256" key="6">
    <source>
        <dbReference type="ARBA" id="ARBA00022989"/>
    </source>
</evidence>
<dbReference type="Pfam" id="PF12704">
    <property type="entry name" value="MacB_PCD"/>
    <property type="match status" value="1"/>
</dbReference>
<feature type="transmembrane region" description="Helical" evidence="8">
    <location>
        <begin position="313"/>
        <end position="340"/>
    </location>
</feature>
<dbReference type="eggNOG" id="COG4591">
    <property type="taxonomic scope" value="Bacteria"/>
</dbReference>
<keyword evidence="5 8" id="KW-0812">Transmembrane</keyword>
<comment type="similarity">
    <text evidence="2">Belongs to the ABC-4 integral membrane protein family. LolC/E subfamily.</text>
</comment>
<evidence type="ECO:0000256" key="1">
    <source>
        <dbReference type="ARBA" id="ARBA00004651"/>
    </source>
</evidence>
<dbReference type="EMBL" id="BAEN01000041">
    <property type="protein sequence ID" value="GAC14891.1"/>
    <property type="molecule type" value="Genomic_DNA"/>
</dbReference>
<keyword evidence="3" id="KW-0813">Transport</keyword>
<keyword evidence="11" id="KW-0449">Lipoprotein</keyword>
<dbReference type="InterPro" id="IPR011925">
    <property type="entry name" value="LolCE_TM"/>
</dbReference>
<dbReference type="AlphaFoldDB" id="K6XT96"/>
<comment type="caution">
    <text evidence="11">The sequence shown here is derived from an EMBL/GenBank/DDBJ whole genome shotgun (WGS) entry which is preliminary data.</text>
</comment>
<dbReference type="Pfam" id="PF02687">
    <property type="entry name" value="FtsX"/>
    <property type="match status" value="1"/>
</dbReference>
<keyword evidence="7 8" id="KW-0472">Membrane</keyword>
<dbReference type="InterPro" id="IPR025857">
    <property type="entry name" value="MacB_PCD"/>
</dbReference>
<evidence type="ECO:0000313" key="12">
    <source>
        <dbReference type="Proteomes" id="UP000006334"/>
    </source>
</evidence>
<evidence type="ECO:0000259" key="10">
    <source>
        <dbReference type="Pfam" id="PF12704"/>
    </source>
</evidence>